<name>A0AAV2FM79_9ROSI</name>
<organism evidence="2 3">
    <name type="scientific">Linum trigynum</name>
    <dbReference type="NCBI Taxonomy" id="586398"/>
    <lineage>
        <taxon>Eukaryota</taxon>
        <taxon>Viridiplantae</taxon>
        <taxon>Streptophyta</taxon>
        <taxon>Embryophyta</taxon>
        <taxon>Tracheophyta</taxon>
        <taxon>Spermatophyta</taxon>
        <taxon>Magnoliopsida</taxon>
        <taxon>eudicotyledons</taxon>
        <taxon>Gunneridae</taxon>
        <taxon>Pentapetalae</taxon>
        <taxon>rosids</taxon>
        <taxon>fabids</taxon>
        <taxon>Malpighiales</taxon>
        <taxon>Linaceae</taxon>
        <taxon>Linum</taxon>
    </lineage>
</organism>
<evidence type="ECO:0000313" key="3">
    <source>
        <dbReference type="Proteomes" id="UP001497516"/>
    </source>
</evidence>
<evidence type="ECO:0008006" key="4">
    <source>
        <dbReference type="Google" id="ProtNLM"/>
    </source>
</evidence>
<evidence type="ECO:0000313" key="2">
    <source>
        <dbReference type="EMBL" id="CAL1399393.1"/>
    </source>
</evidence>
<dbReference type="Proteomes" id="UP001497516">
    <property type="component" value="Chromosome 7"/>
</dbReference>
<protein>
    <recommendedName>
        <fullName evidence="4">Non-specific serine/threonine protein kinase</fullName>
    </recommendedName>
</protein>
<feature type="compositionally biased region" description="Basic residues" evidence="1">
    <location>
        <begin position="1"/>
        <end position="10"/>
    </location>
</feature>
<feature type="region of interest" description="Disordered" evidence="1">
    <location>
        <begin position="1"/>
        <end position="23"/>
    </location>
</feature>
<dbReference type="EMBL" id="OZ034820">
    <property type="protein sequence ID" value="CAL1399393.1"/>
    <property type="molecule type" value="Genomic_DNA"/>
</dbReference>
<sequence>MRRSSSKIKHGTSEMECCSDDIGPEINTTHIERDFLREVEHAEELANAIEPGSTEMPDALETIFQSALTLGRNGGVDELMGEMESASLLYSKAVRLLRFLLVEAPSLILNPPFSLTNSDRFRLRNYIDILNNRQGCSRSQRMALVKCDSDQPSS</sequence>
<evidence type="ECO:0000256" key="1">
    <source>
        <dbReference type="SAM" id="MobiDB-lite"/>
    </source>
</evidence>
<keyword evidence="3" id="KW-1185">Reference proteome</keyword>
<accession>A0AAV2FM79</accession>
<reference evidence="2 3" key="1">
    <citation type="submission" date="2024-04" db="EMBL/GenBank/DDBJ databases">
        <authorList>
            <person name="Fracassetti M."/>
        </authorList>
    </citation>
    <scope>NUCLEOTIDE SEQUENCE [LARGE SCALE GENOMIC DNA]</scope>
</reference>
<gene>
    <name evidence="2" type="ORF">LTRI10_LOCUS39583</name>
</gene>
<proteinExistence type="predicted"/>
<dbReference type="AlphaFoldDB" id="A0AAV2FM79"/>